<dbReference type="InterPro" id="IPR039420">
    <property type="entry name" value="WalR-like"/>
</dbReference>
<dbReference type="SMART" id="SM00448">
    <property type="entry name" value="REC"/>
    <property type="match status" value="1"/>
</dbReference>
<feature type="DNA-binding region" description="OmpR/PhoB-type" evidence="5">
    <location>
        <begin position="132"/>
        <end position="229"/>
    </location>
</feature>
<proteinExistence type="predicted"/>
<comment type="caution">
    <text evidence="8">The sequence shown here is derived from an EMBL/GenBank/DDBJ whole genome shotgun (WGS) entry which is preliminary data.</text>
</comment>
<accession>A0A7V5I080</accession>
<dbReference type="Gene3D" id="3.40.50.2300">
    <property type="match status" value="1"/>
</dbReference>
<keyword evidence="2" id="KW-0902">Two-component regulatory system</keyword>
<dbReference type="InterPro" id="IPR011006">
    <property type="entry name" value="CheY-like_superfamily"/>
</dbReference>
<dbReference type="GO" id="GO:0005829">
    <property type="term" value="C:cytosol"/>
    <property type="evidence" value="ECO:0007669"/>
    <property type="project" value="TreeGrafter"/>
</dbReference>
<dbReference type="SUPFAM" id="SSF52172">
    <property type="entry name" value="CheY-like"/>
    <property type="match status" value="1"/>
</dbReference>
<keyword evidence="3 5" id="KW-0238">DNA-binding</keyword>
<dbReference type="EMBL" id="DRTT01000141">
    <property type="protein sequence ID" value="HHF98846.1"/>
    <property type="molecule type" value="Genomic_DNA"/>
</dbReference>
<keyword evidence="1 4" id="KW-0597">Phosphoprotein</keyword>
<feature type="domain" description="OmpR/PhoB-type" evidence="7">
    <location>
        <begin position="132"/>
        <end position="229"/>
    </location>
</feature>
<dbReference type="Pfam" id="PF00486">
    <property type="entry name" value="Trans_reg_C"/>
    <property type="match status" value="1"/>
</dbReference>
<dbReference type="GO" id="GO:0000976">
    <property type="term" value="F:transcription cis-regulatory region binding"/>
    <property type="evidence" value="ECO:0007669"/>
    <property type="project" value="TreeGrafter"/>
</dbReference>
<feature type="domain" description="Response regulatory" evidence="6">
    <location>
        <begin position="4"/>
        <end position="122"/>
    </location>
</feature>
<dbReference type="Gene3D" id="1.10.10.10">
    <property type="entry name" value="Winged helix-like DNA-binding domain superfamily/Winged helix DNA-binding domain"/>
    <property type="match status" value="1"/>
</dbReference>
<dbReference type="InterPro" id="IPR001867">
    <property type="entry name" value="OmpR/PhoB-type_DNA-bd"/>
</dbReference>
<reference evidence="8" key="1">
    <citation type="journal article" date="2020" name="mSystems">
        <title>Genome- and Community-Level Interaction Insights into Carbon Utilization and Element Cycling Functions of Hydrothermarchaeota in Hydrothermal Sediment.</title>
        <authorList>
            <person name="Zhou Z."/>
            <person name="Liu Y."/>
            <person name="Xu W."/>
            <person name="Pan J."/>
            <person name="Luo Z.H."/>
            <person name="Li M."/>
        </authorList>
    </citation>
    <scope>NUCLEOTIDE SEQUENCE [LARGE SCALE GENOMIC DNA]</scope>
    <source>
        <strain evidence="8">HyVt-92</strain>
    </source>
</reference>
<evidence type="ECO:0000256" key="4">
    <source>
        <dbReference type="PROSITE-ProRule" id="PRU00169"/>
    </source>
</evidence>
<evidence type="ECO:0000256" key="3">
    <source>
        <dbReference type="ARBA" id="ARBA00023125"/>
    </source>
</evidence>
<dbReference type="Pfam" id="PF00072">
    <property type="entry name" value="Response_reg"/>
    <property type="match status" value="1"/>
</dbReference>
<evidence type="ECO:0000259" key="7">
    <source>
        <dbReference type="PROSITE" id="PS51755"/>
    </source>
</evidence>
<dbReference type="PROSITE" id="PS51755">
    <property type="entry name" value="OMPR_PHOB"/>
    <property type="match status" value="1"/>
</dbReference>
<dbReference type="SUPFAM" id="SSF46894">
    <property type="entry name" value="C-terminal effector domain of the bipartite response regulators"/>
    <property type="match status" value="1"/>
</dbReference>
<dbReference type="PROSITE" id="PS50110">
    <property type="entry name" value="RESPONSE_REGULATORY"/>
    <property type="match status" value="1"/>
</dbReference>
<evidence type="ECO:0000313" key="8">
    <source>
        <dbReference type="EMBL" id="HHF98846.1"/>
    </source>
</evidence>
<dbReference type="InterPro" id="IPR036388">
    <property type="entry name" value="WH-like_DNA-bd_sf"/>
</dbReference>
<dbReference type="PANTHER" id="PTHR48111">
    <property type="entry name" value="REGULATOR OF RPOS"/>
    <property type="match status" value="1"/>
</dbReference>
<dbReference type="AlphaFoldDB" id="A0A7V5I080"/>
<gene>
    <name evidence="8" type="ORF">ENL39_05100</name>
</gene>
<evidence type="ECO:0000256" key="2">
    <source>
        <dbReference type="ARBA" id="ARBA00023012"/>
    </source>
</evidence>
<sequence>MSRLVAVVDDEPDIVELVSIHLKKALFEVKEFFDAESFLRFIYSTRKLPDLVILDLMLPDMDGLEVCRHLREKEKFFSVSIIMLTAKSEEEDKIIGLELGADDYITKPFSPRELVARVKAVLRRRDKERMKGKKIEIGNIMIIDPETYEVFVEGKKVKLTNSEFKILQLLSSEKGKVFSRSEILNYLWEGEKFVLDRTVDVHIKNLRGKLGRAAKFIKNVRGVGYRLEDEENIF</sequence>
<dbReference type="GO" id="GO:0000156">
    <property type="term" value="F:phosphorelay response regulator activity"/>
    <property type="evidence" value="ECO:0007669"/>
    <property type="project" value="TreeGrafter"/>
</dbReference>
<evidence type="ECO:0000256" key="5">
    <source>
        <dbReference type="PROSITE-ProRule" id="PRU01091"/>
    </source>
</evidence>
<evidence type="ECO:0000259" key="6">
    <source>
        <dbReference type="PROSITE" id="PS50110"/>
    </source>
</evidence>
<dbReference type="InterPro" id="IPR001789">
    <property type="entry name" value="Sig_transdc_resp-reg_receiver"/>
</dbReference>
<dbReference type="GO" id="GO:0006355">
    <property type="term" value="P:regulation of DNA-templated transcription"/>
    <property type="evidence" value="ECO:0007669"/>
    <property type="project" value="InterPro"/>
</dbReference>
<evidence type="ECO:0000256" key="1">
    <source>
        <dbReference type="ARBA" id="ARBA00022553"/>
    </source>
</evidence>
<dbReference type="InterPro" id="IPR016032">
    <property type="entry name" value="Sig_transdc_resp-reg_C-effctor"/>
</dbReference>
<dbReference type="Proteomes" id="UP000886070">
    <property type="component" value="Unassembled WGS sequence"/>
</dbReference>
<dbReference type="Gene3D" id="6.10.250.690">
    <property type="match status" value="1"/>
</dbReference>
<protein>
    <submittedName>
        <fullName evidence="8">Response regulator transcription factor</fullName>
    </submittedName>
</protein>
<organism evidence="8">
    <name type="scientific">Aerophobetes bacterium</name>
    <dbReference type="NCBI Taxonomy" id="2030807"/>
    <lineage>
        <taxon>Bacteria</taxon>
        <taxon>Candidatus Aerophobota</taxon>
    </lineage>
</organism>
<feature type="modified residue" description="4-aspartylphosphate" evidence="4">
    <location>
        <position position="55"/>
    </location>
</feature>
<name>A0A7V5I080_UNCAE</name>
<dbReference type="GO" id="GO:0032993">
    <property type="term" value="C:protein-DNA complex"/>
    <property type="evidence" value="ECO:0007669"/>
    <property type="project" value="TreeGrafter"/>
</dbReference>
<dbReference type="SMART" id="SM00862">
    <property type="entry name" value="Trans_reg_C"/>
    <property type="match status" value="1"/>
</dbReference>
<dbReference type="PANTHER" id="PTHR48111:SF40">
    <property type="entry name" value="PHOSPHATE REGULON TRANSCRIPTIONAL REGULATORY PROTEIN PHOB"/>
    <property type="match status" value="1"/>
</dbReference>
<dbReference type="CDD" id="cd00383">
    <property type="entry name" value="trans_reg_C"/>
    <property type="match status" value="1"/>
</dbReference>